<organism evidence="1">
    <name type="scientific">viral metagenome</name>
    <dbReference type="NCBI Taxonomy" id="1070528"/>
    <lineage>
        <taxon>unclassified sequences</taxon>
        <taxon>metagenomes</taxon>
        <taxon>organismal metagenomes</taxon>
    </lineage>
</organism>
<evidence type="ECO:0000313" key="1">
    <source>
        <dbReference type="EMBL" id="QHT30316.1"/>
    </source>
</evidence>
<dbReference type="GO" id="GO:0003676">
    <property type="term" value="F:nucleic acid binding"/>
    <property type="evidence" value="ECO:0007669"/>
    <property type="project" value="InterPro"/>
</dbReference>
<dbReference type="EMBL" id="MN738895">
    <property type="protein sequence ID" value="QHT30316.1"/>
    <property type="molecule type" value="Genomic_DNA"/>
</dbReference>
<accession>A0A6C0EMB8</accession>
<sequence>MKILSIDVGMKCLAYCLFNTTDKEYNIEKWGIIDLCHQQYYKCCGKNIKKKISCDKNARYHKNSQYFCKIHAKKQAFNIPTNELKHIYIKKANIDVLKHICKKYDIIQDATKKKIIKVEYQELIFKELEENYLSFVPTIKTANINMVTYGQRMKAGFENLLKDITVDRVIIENQIGPLALRMKTLQGMIMQHFIEKGCPIIEEISASNKLKDYLTKKKTKYTERKKLGIKVTQEILKENNNLDAWIPVFIEHKKKDDLADSFLQGIWYIKYKLQLVINYN</sequence>
<dbReference type="Gene3D" id="3.30.420.10">
    <property type="entry name" value="Ribonuclease H-like superfamily/Ribonuclease H"/>
    <property type="match status" value="1"/>
</dbReference>
<protein>
    <recommendedName>
        <fullName evidence="2">Mitochondrial resolvase Ydc2 catalytic domain-containing protein</fullName>
    </recommendedName>
</protein>
<evidence type="ECO:0008006" key="2">
    <source>
        <dbReference type="Google" id="ProtNLM"/>
    </source>
</evidence>
<name>A0A6C0EMB8_9ZZZZ</name>
<dbReference type="InterPro" id="IPR012337">
    <property type="entry name" value="RNaseH-like_sf"/>
</dbReference>
<dbReference type="SUPFAM" id="SSF53098">
    <property type="entry name" value="Ribonuclease H-like"/>
    <property type="match status" value="1"/>
</dbReference>
<dbReference type="AlphaFoldDB" id="A0A6C0EMB8"/>
<proteinExistence type="predicted"/>
<reference evidence="1" key="1">
    <citation type="journal article" date="2020" name="Nature">
        <title>Giant virus diversity and host interactions through global metagenomics.</title>
        <authorList>
            <person name="Schulz F."/>
            <person name="Roux S."/>
            <person name="Paez-Espino D."/>
            <person name="Jungbluth S."/>
            <person name="Walsh D.A."/>
            <person name="Denef V.J."/>
            <person name="McMahon K.D."/>
            <person name="Konstantinidis K.T."/>
            <person name="Eloe-Fadrosh E.A."/>
            <person name="Kyrpides N.C."/>
            <person name="Woyke T."/>
        </authorList>
    </citation>
    <scope>NUCLEOTIDE SEQUENCE</scope>
    <source>
        <strain evidence="1">GVMAG-M-3300009149-34</strain>
    </source>
</reference>
<dbReference type="InterPro" id="IPR036397">
    <property type="entry name" value="RNaseH_sf"/>
</dbReference>